<feature type="compositionally biased region" description="Acidic residues" evidence="8">
    <location>
        <begin position="227"/>
        <end position="236"/>
    </location>
</feature>
<dbReference type="PANTHER" id="PTHR18359">
    <property type="entry name" value="WD-REPEAT PROTEIN-RELATED"/>
    <property type="match status" value="1"/>
</dbReference>
<dbReference type="InterPro" id="IPR045161">
    <property type="entry name" value="Utp18"/>
</dbReference>
<keyword evidence="5" id="KW-0539">Nucleus</keyword>
<dbReference type="OrthoDB" id="1935146at2759"/>
<evidence type="ECO:0000256" key="1">
    <source>
        <dbReference type="ARBA" id="ARBA00004604"/>
    </source>
</evidence>
<dbReference type="GO" id="GO:0006364">
    <property type="term" value="P:rRNA processing"/>
    <property type="evidence" value="ECO:0007669"/>
    <property type="project" value="UniProtKB-KW"/>
</dbReference>
<evidence type="ECO:0000256" key="3">
    <source>
        <dbReference type="ARBA" id="ARBA00022574"/>
    </source>
</evidence>
<comment type="subcellular location">
    <subcellularLocation>
        <location evidence="1">Nucleus</location>
        <location evidence="1">Nucleolus</location>
    </subcellularLocation>
</comment>
<feature type="compositionally biased region" description="Acidic residues" evidence="8">
    <location>
        <begin position="92"/>
        <end position="107"/>
    </location>
</feature>
<comment type="caution">
    <text evidence="9">The sequence shown here is derived from an EMBL/GenBank/DDBJ whole genome shotgun (WGS) entry which is preliminary data.</text>
</comment>
<feature type="repeat" description="WD" evidence="7">
    <location>
        <begin position="589"/>
        <end position="617"/>
    </location>
</feature>
<dbReference type="InterPro" id="IPR001680">
    <property type="entry name" value="WD40_rpt"/>
</dbReference>
<dbReference type="FunFam" id="2.130.10.10:FF:000549">
    <property type="entry name" value="Small nucleolar ribonucleoprotein complex subunit"/>
    <property type="match status" value="1"/>
</dbReference>
<dbReference type="Proteomes" id="UP000094569">
    <property type="component" value="Unassembled WGS sequence"/>
</dbReference>
<protein>
    <submittedName>
        <fullName evidence="9">Uncharacterized protein</fullName>
    </submittedName>
</protein>
<keyword evidence="2" id="KW-0698">rRNA processing</keyword>
<feature type="region of interest" description="Disordered" evidence="8">
    <location>
        <begin position="204"/>
        <end position="236"/>
    </location>
</feature>
<evidence type="ECO:0000256" key="2">
    <source>
        <dbReference type="ARBA" id="ARBA00022552"/>
    </source>
</evidence>
<organism evidence="9 10">
    <name type="scientific">Aspergillus cristatus</name>
    <name type="common">Chinese Fuzhuan brick tea-fermentation fungus</name>
    <name type="synonym">Eurotium cristatum</name>
    <dbReference type="NCBI Taxonomy" id="573508"/>
    <lineage>
        <taxon>Eukaryota</taxon>
        <taxon>Fungi</taxon>
        <taxon>Dikarya</taxon>
        <taxon>Ascomycota</taxon>
        <taxon>Pezizomycotina</taxon>
        <taxon>Eurotiomycetes</taxon>
        <taxon>Eurotiomycetidae</taxon>
        <taxon>Eurotiales</taxon>
        <taxon>Aspergillaceae</taxon>
        <taxon>Aspergillus</taxon>
        <taxon>Aspergillus subgen. Aspergillus</taxon>
    </lineage>
</organism>
<feature type="compositionally biased region" description="Acidic residues" evidence="8">
    <location>
        <begin position="35"/>
        <end position="49"/>
    </location>
</feature>
<evidence type="ECO:0000313" key="10">
    <source>
        <dbReference type="Proteomes" id="UP000094569"/>
    </source>
</evidence>
<feature type="compositionally biased region" description="Basic and acidic residues" evidence="8">
    <location>
        <begin position="50"/>
        <end position="67"/>
    </location>
</feature>
<dbReference type="PANTHER" id="PTHR18359:SF0">
    <property type="entry name" value="U3 SMALL NUCLEOLAR RNA-ASSOCIATED PROTEIN 18 HOMOLOG"/>
    <property type="match status" value="1"/>
</dbReference>
<evidence type="ECO:0000256" key="4">
    <source>
        <dbReference type="ARBA" id="ARBA00022737"/>
    </source>
</evidence>
<dbReference type="Gene3D" id="2.130.10.10">
    <property type="entry name" value="YVTN repeat-like/Quinoprotein amine dehydrogenase"/>
    <property type="match status" value="1"/>
</dbReference>
<name>A0A1E3B4L2_ASPCR</name>
<keyword evidence="3 7" id="KW-0853">WD repeat</keyword>
<keyword evidence="10" id="KW-1185">Reference proteome</keyword>
<dbReference type="SUPFAM" id="SSF50978">
    <property type="entry name" value="WD40 repeat-like"/>
    <property type="match status" value="1"/>
</dbReference>
<feature type="region of interest" description="Disordered" evidence="8">
    <location>
        <begin position="1"/>
        <end position="164"/>
    </location>
</feature>
<sequence length="617" mass="67621">MPKTAVAQKQKKAPKVKTSSRSPFESANVMRQEDSDVEMDNGAEGDADEEVIREKDETEKKLERMLFGDDEGFQGALKSQQDRGLMAWGATSDEESAGEGEEGEGSDGEEKGLEGVDDSDLFFLDSGAGPVSTDLADSPETPSDGESEDEGPPAAWHDSDDENLTISLASHQRLRKLRNTEADDVISGKEYVRRLRRHFQQLNPVPDWANPEVNQAKDNGSDHSDNEMDTDDEEEQISTQPLAKLLQNATDLTRGVEENTGSGGKRKLRQEVVDIQRLKDVGKDQPSSIDSLTFHPHYPVLLSSGPASTLFLHHISPSAPAPNPLLTSLHIRRTPIHTSAFSHPTGTKVFASGRRRYFHIWDLDTGKVDKVNGTADRKEEQKSMERFKLSPCGRYIGLVGSSRKGGGLINVLDSGTAQWVAQVRIDGRGGVADFAWWSDGEGMTVVSKNGEVSEWDARLYRIVARWVDAGAVGTTVLSLGGKNGPAQLGGDRWVSVGSSSGVVNVYDRREWIPNDKAAKSENAGIPRNPTPVRALDQLTTPISHLVFAPDGQFLVMASRWKRDALRLVHLPTCTVYRNWPTSNTPMGRISSVAVSPNSELLAVANEQGRIRLWEIRG</sequence>
<dbReference type="InterPro" id="IPR036322">
    <property type="entry name" value="WD40_repeat_dom_sf"/>
</dbReference>
<dbReference type="AlphaFoldDB" id="A0A1E3B4L2"/>
<dbReference type="SMART" id="SM00320">
    <property type="entry name" value="WD40"/>
    <property type="match status" value="5"/>
</dbReference>
<evidence type="ECO:0000256" key="8">
    <source>
        <dbReference type="SAM" id="MobiDB-lite"/>
    </source>
</evidence>
<dbReference type="STRING" id="573508.A0A1E3B4L2"/>
<comment type="similarity">
    <text evidence="6">Belongs to the WD repeat UTP18 family.</text>
</comment>
<reference evidence="9 10" key="1">
    <citation type="journal article" date="2016" name="BMC Genomics">
        <title>Comparative genomic and transcriptomic analyses of the Fuzhuan brick tea-fermentation fungus Aspergillus cristatus.</title>
        <authorList>
            <person name="Ge Y."/>
            <person name="Wang Y."/>
            <person name="Liu Y."/>
            <person name="Tan Y."/>
            <person name="Ren X."/>
            <person name="Zhang X."/>
            <person name="Hyde K.D."/>
            <person name="Liu Y."/>
            <person name="Liu Z."/>
        </authorList>
    </citation>
    <scope>NUCLEOTIDE SEQUENCE [LARGE SCALE GENOMIC DNA]</scope>
    <source>
        <strain evidence="9 10">GZAAS20.1005</strain>
    </source>
</reference>
<keyword evidence="4" id="KW-0677">Repeat</keyword>
<dbReference type="EMBL" id="JXNT01000014">
    <property type="protein sequence ID" value="ODM15877.1"/>
    <property type="molecule type" value="Genomic_DNA"/>
</dbReference>
<evidence type="ECO:0000313" key="9">
    <source>
        <dbReference type="EMBL" id="ODM15877.1"/>
    </source>
</evidence>
<dbReference type="GO" id="GO:0032040">
    <property type="term" value="C:small-subunit processome"/>
    <property type="evidence" value="ECO:0007669"/>
    <property type="project" value="TreeGrafter"/>
</dbReference>
<proteinExistence type="inferred from homology"/>
<dbReference type="PROSITE" id="PS50082">
    <property type="entry name" value="WD_REPEATS_2"/>
    <property type="match status" value="1"/>
</dbReference>
<evidence type="ECO:0000256" key="7">
    <source>
        <dbReference type="PROSITE-ProRule" id="PRU00221"/>
    </source>
</evidence>
<gene>
    <name evidence="9" type="ORF">SI65_08718</name>
</gene>
<dbReference type="InterPro" id="IPR015943">
    <property type="entry name" value="WD40/YVTN_repeat-like_dom_sf"/>
</dbReference>
<evidence type="ECO:0000256" key="5">
    <source>
        <dbReference type="ARBA" id="ARBA00023242"/>
    </source>
</evidence>
<accession>A0A1E3B4L2</accession>
<dbReference type="Pfam" id="PF00400">
    <property type="entry name" value="WD40"/>
    <property type="match status" value="1"/>
</dbReference>
<dbReference type="VEuPathDB" id="FungiDB:SI65_08718"/>
<dbReference type="GO" id="GO:0034388">
    <property type="term" value="C:Pwp2p-containing subcomplex of 90S preribosome"/>
    <property type="evidence" value="ECO:0007669"/>
    <property type="project" value="TreeGrafter"/>
</dbReference>
<evidence type="ECO:0000256" key="6">
    <source>
        <dbReference type="ARBA" id="ARBA00025767"/>
    </source>
</evidence>
<dbReference type="PROSITE" id="PS50294">
    <property type="entry name" value="WD_REPEATS_REGION"/>
    <property type="match status" value="1"/>
</dbReference>